<reference evidence="1 2" key="1">
    <citation type="journal article" date="2006" name="Science">
        <title>The genome of black cottonwood, Populus trichocarpa (Torr. &amp; Gray).</title>
        <authorList>
            <person name="Tuskan G.A."/>
            <person name="Difazio S."/>
            <person name="Jansson S."/>
            <person name="Bohlmann J."/>
            <person name="Grigoriev I."/>
            <person name="Hellsten U."/>
            <person name="Putnam N."/>
            <person name="Ralph S."/>
            <person name="Rombauts S."/>
            <person name="Salamov A."/>
            <person name="Schein J."/>
            <person name="Sterck L."/>
            <person name="Aerts A."/>
            <person name="Bhalerao R.R."/>
            <person name="Bhalerao R.P."/>
            <person name="Blaudez D."/>
            <person name="Boerjan W."/>
            <person name="Brun A."/>
            <person name="Brunner A."/>
            <person name="Busov V."/>
            <person name="Campbell M."/>
            <person name="Carlson J."/>
            <person name="Chalot M."/>
            <person name="Chapman J."/>
            <person name="Chen G.L."/>
            <person name="Cooper D."/>
            <person name="Coutinho P.M."/>
            <person name="Couturier J."/>
            <person name="Covert S."/>
            <person name="Cronk Q."/>
            <person name="Cunningham R."/>
            <person name="Davis J."/>
            <person name="Degroeve S."/>
            <person name="Dejardin A."/>
            <person name="Depamphilis C."/>
            <person name="Detter J."/>
            <person name="Dirks B."/>
            <person name="Dubchak I."/>
            <person name="Duplessis S."/>
            <person name="Ehlting J."/>
            <person name="Ellis B."/>
            <person name="Gendler K."/>
            <person name="Goodstein D."/>
            <person name="Gribskov M."/>
            <person name="Grimwood J."/>
            <person name="Groover A."/>
            <person name="Gunter L."/>
            <person name="Hamberger B."/>
            <person name="Heinze B."/>
            <person name="Helariutta Y."/>
            <person name="Henrissat B."/>
            <person name="Holligan D."/>
            <person name="Holt R."/>
            <person name="Huang W."/>
            <person name="Islam-Faridi N."/>
            <person name="Jones S."/>
            <person name="Jones-Rhoades M."/>
            <person name="Jorgensen R."/>
            <person name="Joshi C."/>
            <person name="Kangasjarvi J."/>
            <person name="Karlsson J."/>
            <person name="Kelleher C."/>
            <person name="Kirkpatrick R."/>
            <person name="Kirst M."/>
            <person name="Kohler A."/>
            <person name="Kalluri U."/>
            <person name="Larimer F."/>
            <person name="Leebens-Mack J."/>
            <person name="Leple J.C."/>
            <person name="Locascio P."/>
            <person name="Lou Y."/>
            <person name="Lucas S."/>
            <person name="Martin F."/>
            <person name="Montanini B."/>
            <person name="Napoli C."/>
            <person name="Nelson D.R."/>
            <person name="Nelson C."/>
            <person name="Nieminen K."/>
            <person name="Nilsson O."/>
            <person name="Pereda V."/>
            <person name="Peter G."/>
            <person name="Philippe R."/>
            <person name="Pilate G."/>
            <person name="Poliakov A."/>
            <person name="Razumovskaya J."/>
            <person name="Richardson P."/>
            <person name="Rinaldi C."/>
            <person name="Ritland K."/>
            <person name="Rouze P."/>
            <person name="Ryaboy D."/>
            <person name="Schmutz J."/>
            <person name="Schrader J."/>
            <person name="Segerman B."/>
            <person name="Shin H."/>
            <person name="Siddiqui A."/>
            <person name="Sterky F."/>
            <person name="Terry A."/>
            <person name="Tsai C.J."/>
            <person name="Uberbacher E."/>
            <person name="Unneberg P."/>
            <person name="Vahala J."/>
            <person name="Wall K."/>
            <person name="Wessler S."/>
            <person name="Yang G."/>
            <person name="Yin T."/>
            <person name="Douglas C."/>
            <person name="Marra M."/>
            <person name="Sandberg G."/>
            <person name="Van de Peer Y."/>
            <person name="Rokhsar D."/>
        </authorList>
    </citation>
    <scope>NUCLEOTIDE SEQUENCE [LARGE SCALE GENOMIC DNA]</scope>
    <source>
        <strain evidence="2">cv. Nisqually</strain>
    </source>
</reference>
<protein>
    <submittedName>
        <fullName evidence="1">Uncharacterized protein</fullName>
    </submittedName>
</protein>
<evidence type="ECO:0000313" key="2">
    <source>
        <dbReference type="Proteomes" id="UP000006729"/>
    </source>
</evidence>
<sequence>MLEAIVVVITISNGCCCLPQSLLDPTNKIKKGKEMTVAARGVLLNWWRCREDGGSQWRCSWLLELSSLV</sequence>
<name>A0ACC0SCD6_POPTR</name>
<comment type="caution">
    <text evidence="1">The sequence shown here is derived from an EMBL/GenBank/DDBJ whole genome shotgun (WGS) entry which is preliminary data.</text>
</comment>
<dbReference type="Proteomes" id="UP000006729">
    <property type="component" value="Chromosome 10"/>
</dbReference>
<keyword evidence="2" id="KW-1185">Reference proteome</keyword>
<organism evidence="1 2">
    <name type="scientific">Populus trichocarpa</name>
    <name type="common">Western balsam poplar</name>
    <name type="synonym">Populus balsamifera subsp. trichocarpa</name>
    <dbReference type="NCBI Taxonomy" id="3694"/>
    <lineage>
        <taxon>Eukaryota</taxon>
        <taxon>Viridiplantae</taxon>
        <taxon>Streptophyta</taxon>
        <taxon>Embryophyta</taxon>
        <taxon>Tracheophyta</taxon>
        <taxon>Spermatophyta</taxon>
        <taxon>Magnoliopsida</taxon>
        <taxon>eudicotyledons</taxon>
        <taxon>Gunneridae</taxon>
        <taxon>Pentapetalae</taxon>
        <taxon>rosids</taxon>
        <taxon>fabids</taxon>
        <taxon>Malpighiales</taxon>
        <taxon>Salicaceae</taxon>
        <taxon>Saliceae</taxon>
        <taxon>Populus</taxon>
    </lineage>
</organism>
<proteinExistence type="predicted"/>
<evidence type="ECO:0000313" key="1">
    <source>
        <dbReference type="EMBL" id="KAI9386511.1"/>
    </source>
</evidence>
<accession>A0ACC0SCD6</accession>
<gene>
    <name evidence="1" type="ORF">POPTR_010G036000v4</name>
</gene>
<dbReference type="EMBL" id="CM009299">
    <property type="protein sequence ID" value="KAI9386511.1"/>
    <property type="molecule type" value="Genomic_DNA"/>
</dbReference>